<reference evidence="3" key="1">
    <citation type="submission" date="2018-05" db="EMBL/GenBank/DDBJ databases">
        <title>Zavarzinia sp. HR-AS.</title>
        <authorList>
            <person name="Lee Y."/>
            <person name="Jeon C.O."/>
        </authorList>
    </citation>
    <scope>NUCLEOTIDE SEQUENCE [LARGE SCALE GENOMIC DNA]</scope>
    <source>
        <strain evidence="3">DSM 1231</strain>
    </source>
</reference>
<dbReference type="EMBL" id="QGLF01000005">
    <property type="protein sequence ID" value="PWR18962.1"/>
    <property type="molecule type" value="Genomic_DNA"/>
</dbReference>
<accession>A0A317DWY9</accession>
<evidence type="ECO:0000256" key="1">
    <source>
        <dbReference type="SAM" id="Phobius"/>
    </source>
</evidence>
<keyword evidence="1" id="KW-1133">Transmembrane helix</keyword>
<evidence type="ECO:0000313" key="2">
    <source>
        <dbReference type="EMBL" id="PWR18962.1"/>
    </source>
</evidence>
<feature type="transmembrane region" description="Helical" evidence="1">
    <location>
        <begin position="210"/>
        <end position="231"/>
    </location>
</feature>
<name>A0A317DWY9_9PROT</name>
<proteinExistence type="predicted"/>
<dbReference type="Proteomes" id="UP000246077">
    <property type="component" value="Unassembled WGS sequence"/>
</dbReference>
<gene>
    <name evidence="2" type="ORF">DKG75_18505</name>
</gene>
<dbReference type="AlphaFoldDB" id="A0A317DWY9"/>
<feature type="transmembrane region" description="Helical" evidence="1">
    <location>
        <begin position="104"/>
        <end position="121"/>
    </location>
</feature>
<feature type="transmembrane region" description="Helical" evidence="1">
    <location>
        <begin position="341"/>
        <end position="359"/>
    </location>
</feature>
<sequence>MNPKMAPASRGERILCSGWVSARSLVKSARMQGDTGSGAALHPFCTAPARERRGRGAAACASGCQGPGRRWFMSLRFSFWSRIGLALLLAAAGDLFLFGPFSGLASALFGFCLIVALLAARPEVLRHRPALGVLALALLLLAALVERPGALAAVLFVPAVGAAALLPRAPARLDAWRGLRAVVWRGALTPVSLGIALAQIRGRLGPGPGFGQVLGLLALPLGGGLLFLLLFSSANPLVEQALSALTPWSLLGGVTPGRLLFWGVCFLFAYGLLRPARLRWRVRQSRRPVEWPGVSTASVRLSLLLFNLLFAIENTLDLAFLWSGAALPEGVTLAAYAHRGAYPLIFTALLAGLFVLAALRPGTRTAADPLLRRLVVLWIGQNILLVASSLRRTLAYIDAYSLTELRLLALVWMALVALGLGLICFRLLAGRSGAWLINANAAAAGATVLLFLLAIDPAAVVAGWNTRHNLERTGQGVALDWDYLDQLGDAALLPLLALERSDAPDDMRRRAAALRQRLLACLERRQARPAEWSFLGARRLAEAKRLIDREGRE</sequence>
<feature type="transmembrane region" description="Helical" evidence="1">
    <location>
        <begin position="133"/>
        <end position="166"/>
    </location>
</feature>
<keyword evidence="1" id="KW-0812">Transmembrane</keyword>
<protein>
    <submittedName>
        <fullName evidence="2">DUF4173 domain-containing protein</fullName>
    </submittedName>
</protein>
<feature type="transmembrane region" description="Helical" evidence="1">
    <location>
        <begin position="371"/>
        <end position="390"/>
    </location>
</feature>
<keyword evidence="1" id="KW-0472">Membrane</keyword>
<comment type="caution">
    <text evidence="2">The sequence shown here is derived from an EMBL/GenBank/DDBJ whole genome shotgun (WGS) entry which is preliminary data.</text>
</comment>
<keyword evidence="3" id="KW-1185">Reference proteome</keyword>
<feature type="transmembrane region" description="Helical" evidence="1">
    <location>
        <begin position="79"/>
        <end position="98"/>
    </location>
</feature>
<evidence type="ECO:0000313" key="3">
    <source>
        <dbReference type="Proteomes" id="UP000246077"/>
    </source>
</evidence>
<dbReference type="InterPro" id="IPR025291">
    <property type="entry name" value="DUF4153"/>
</dbReference>
<feature type="transmembrane region" description="Helical" evidence="1">
    <location>
        <begin position="441"/>
        <end position="464"/>
    </location>
</feature>
<dbReference type="Pfam" id="PF13687">
    <property type="entry name" value="DUF4153"/>
    <property type="match status" value="1"/>
</dbReference>
<organism evidence="2 3">
    <name type="scientific">Zavarzinia compransoris</name>
    <dbReference type="NCBI Taxonomy" id="1264899"/>
    <lineage>
        <taxon>Bacteria</taxon>
        <taxon>Pseudomonadati</taxon>
        <taxon>Pseudomonadota</taxon>
        <taxon>Alphaproteobacteria</taxon>
        <taxon>Rhodospirillales</taxon>
        <taxon>Zavarziniaceae</taxon>
        <taxon>Zavarzinia</taxon>
    </lineage>
</organism>
<feature type="transmembrane region" description="Helical" evidence="1">
    <location>
        <begin position="410"/>
        <end position="429"/>
    </location>
</feature>
<feature type="transmembrane region" description="Helical" evidence="1">
    <location>
        <begin position="251"/>
        <end position="273"/>
    </location>
</feature>